<evidence type="ECO:0000313" key="3">
    <source>
        <dbReference type="Proteomes" id="UP000185511"/>
    </source>
</evidence>
<dbReference type="AlphaFoldDB" id="A0AAC9PTG6"/>
<dbReference type="KEGG" id="acad:UA74_20075"/>
<dbReference type="EMBL" id="CP016076">
    <property type="protein sequence ID" value="APU16040.1"/>
    <property type="molecule type" value="Genomic_DNA"/>
</dbReference>
<feature type="region of interest" description="Disordered" evidence="1">
    <location>
        <begin position="1"/>
        <end position="213"/>
    </location>
</feature>
<reference evidence="3" key="1">
    <citation type="submission" date="2016-06" db="EMBL/GenBank/DDBJ databases">
        <title>Complete genome sequence of Actinoalloteichus fjordicus DSM 46855 (=ADI127-17), type strain of the new species Actinoalloteichus fjordicus.</title>
        <authorList>
            <person name="Ruckert C."/>
            <person name="Nouioui I."/>
            <person name="Willmese J."/>
            <person name="van Wezel G."/>
            <person name="Klenk H.-P."/>
            <person name="Kalinowski J."/>
            <person name="Zotchev S.B."/>
        </authorList>
    </citation>
    <scope>NUCLEOTIDE SEQUENCE [LARGE SCALE GENOMIC DNA]</scope>
    <source>
        <strain evidence="3">ADI127-7</strain>
    </source>
</reference>
<feature type="region of interest" description="Disordered" evidence="1">
    <location>
        <begin position="239"/>
        <end position="270"/>
    </location>
</feature>
<feature type="compositionally biased region" description="Low complexity" evidence="1">
    <location>
        <begin position="239"/>
        <end position="263"/>
    </location>
</feature>
<keyword evidence="3" id="KW-1185">Reference proteome</keyword>
<feature type="compositionally biased region" description="Polar residues" evidence="1">
    <location>
        <begin position="1"/>
        <end position="17"/>
    </location>
</feature>
<feature type="compositionally biased region" description="Basic and acidic residues" evidence="1">
    <location>
        <begin position="105"/>
        <end position="125"/>
    </location>
</feature>
<proteinExistence type="predicted"/>
<organism evidence="2 3">
    <name type="scientific">Actinoalloteichus fjordicus</name>
    <dbReference type="NCBI Taxonomy" id="1612552"/>
    <lineage>
        <taxon>Bacteria</taxon>
        <taxon>Bacillati</taxon>
        <taxon>Actinomycetota</taxon>
        <taxon>Actinomycetes</taxon>
        <taxon>Pseudonocardiales</taxon>
        <taxon>Pseudonocardiaceae</taxon>
        <taxon>Actinoalloteichus</taxon>
    </lineage>
</organism>
<dbReference type="Proteomes" id="UP000185511">
    <property type="component" value="Chromosome"/>
</dbReference>
<protein>
    <submittedName>
        <fullName evidence="2">Uncharacterized protein</fullName>
    </submittedName>
</protein>
<gene>
    <name evidence="2" type="ORF">UA74_20075</name>
</gene>
<evidence type="ECO:0000256" key="1">
    <source>
        <dbReference type="SAM" id="MobiDB-lite"/>
    </source>
</evidence>
<accession>A0AAC9PTG6</accession>
<name>A0AAC9PTG6_9PSEU</name>
<feature type="compositionally biased region" description="Basic residues" evidence="1">
    <location>
        <begin position="62"/>
        <end position="71"/>
    </location>
</feature>
<evidence type="ECO:0000313" key="2">
    <source>
        <dbReference type="EMBL" id="APU16040.1"/>
    </source>
</evidence>
<sequence length="270" mass="27914">MEDCAQNSPDLTTNTPAGGQVCSRRVEPGHARAGRGGPPSTQDPVTRRHRDRSCGETGCPHLRPRHTRRGQRALASVVAGPVFGSARAGPAAPSRPPPTRIRAGGGRDDSPPGWLDLRHPDRTDGAEVSGVEAASARLRRSHRPAPVAAAGRLGTACRAARRVPARGPGGCAGLRLARAGGGRHPLGPPKDDGNPVPGDPSRRSRAGPPAVVTPLLRRRCADRGGPAAWPAARSAAVAPRRTAVPTVRPGSRRAASPVAAAACRPRRSAR</sequence>